<keyword evidence="2" id="KW-1185">Reference proteome</keyword>
<reference evidence="1 2" key="1">
    <citation type="submission" date="2015-04" db="EMBL/GenBank/DDBJ databases">
        <authorList>
            <person name="Syromyatnikov M.Y."/>
            <person name="Popov V.N."/>
        </authorList>
    </citation>
    <scope>NUCLEOTIDE SEQUENCE [LARGE SCALE GENOMIC DNA]</scope>
</reference>
<proteinExistence type="predicted"/>
<accession>A0A1J1IWJ9</accession>
<dbReference type="Proteomes" id="UP000183832">
    <property type="component" value="Unassembled WGS sequence"/>
</dbReference>
<organism evidence="1 2">
    <name type="scientific">Clunio marinus</name>
    <dbReference type="NCBI Taxonomy" id="568069"/>
    <lineage>
        <taxon>Eukaryota</taxon>
        <taxon>Metazoa</taxon>
        <taxon>Ecdysozoa</taxon>
        <taxon>Arthropoda</taxon>
        <taxon>Hexapoda</taxon>
        <taxon>Insecta</taxon>
        <taxon>Pterygota</taxon>
        <taxon>Neoptera</taxon>
        <taxon>Endopterygota</taxon>
        <taxon>Diptera</taxon>
        <taxon>Nematocera</taxon>
        <taxon>Chironomoidea</taxon>
        <taxon>Chironomidae</taxon>
        <taxon>Clunio</taxon>
    </lineage>
</organism>
<dbReference type="AlphaFoldDB" id="A0A1J1IWJ9"/>
<evidence type="ECO:0000313" key="1">
    <source>
        <dbReference type="EMBL" id="CRL03534.1"/>
    </source>
</evidence>
<evidence type="ECO:0000313" key="2">
    <source>
        <dbReference type="Proteomes" id="UP000183832"/>
    </source>
</evidence>
<dbReference type="EMBL" id="CVRI01000059">
    <property type="protein sequence ID" value="CRL03534.1"/>
    <property type="molecule type" value="Genomic_DNA"/>
</dbReference>
<sequence length="119" mass="13619">MIILEELKMFFLLSTTVEILLVFRIHFSHPPQKVPVRNKVKSLSKCRLPALSGSIKNKTRMKKTQLFLFQSCTSIIFLENSLHYKLAKNLAHESFMTNLSICEVAVGMKKSSKSDFKNA</sequence>
<gene>
    <name evidence="1" type="ORF">CLUMA_CG016842</name>
</gene>
<protein>
    <submittedName>
        <fullName evidence="1">CLUMA_CG016842, isoform A</fullName>
    </submittedName>
</protein>
<name>A0A1J1IWJ9_9DIPT</name>